<protein>
    <submittedName>
        <fullName evidence="2">Uncharacterized protein</fullName>
    </submittedName>
</protein>
<organism evidence="2 3">
    <name type="scientific">Corynebacterium heidelbergense</name>
    <dbReference type="NCBI Taxonomy" id="2055947"/>
    <lineage>
        <taxon>Bacteria</taxon>
        <taxon>Bacillati</taxon>
        <taxon>Actinomycetota</taxon>
        <taxon>Actinomycetes</taxon>
        <taxon>Mycobacteriales</taxon>
        <taxon>Corynebacteriaceae</taxon>
        <taxon>Corynebacterium</taxon>
    </lineage>
</organism>
<keyword evidence="3" id="KW-1185">Reference proteome</keyword>
<dbReference type="AlphaFoldDB" id="A0A364V5N3"/>
<evidence type="ECO:0000313" key="2">
    <source>
        <dbReference type="EMBL" id="RAV31916.1"/>
    </source>
</evidence>
<accession>A0A364V5N3</accession>
<keyword evidence="1" id="KW-0472">Membrane</keyword>
<evidence type="ECO:0000313" key="3">
    <source>
        <dbReference type="Proteomes" id="UP000251577"/>
    </source>
</evidence>
<reference evidence="2 3" key="1">
    <citation type="journal article" date="2018" name="Syst. Appl. Microbiol.">
        <title>Corynebacterium heidelbergense sp. nov., isolated from the preen glands of Egyptian geese (Alopochen aegyptiacus).</title>
        <authorList>
            <person name="Braun M.S."/>
            <person name="Wang E."/>
            <person name="Zimmermann S."/>
            <person name="Wink M."/>
        </authorList>
    </citation>
    <scope>NUCLEOTIDE SEQUENCE [LARGE SCALE GENOMIC DNA]</scope>
    <source>
        <strain evidence="2 3">647</strain>
    </source>
</reference>
<sequence>MTNFQIEPPEVYRGITGSSSAFTPPTLAPSPDLLARLYAEETIGPPIRAGALENHTGNEVTLDEPGELMEKWIALPMWVKLLAVAPICALAVAIYFASR</sequence>
<dbReference type="EMBL" id="QHCV01000049">
    <property type="protein sequence ID" value="RAV31916.1"/>
    <property type="molecule type" value="Genomic_DNA"/>
</dbReference>
<comment type="caution">
    <text evidence="2">The sequence shown here is derived from an EMBL/GenBank/DDBJ whole genome shotgun (WGS) entry which is preliminary data.</text>
</comment>
<evidence type="ECO:0000256" key="1">
    <source>
        <dbReference type="SAM" id="Phobius"/>
    </source>
</evidence>
<feature type="transmembrane region" description="Helical" evidence="1">
    <location>
        <begin position="77"/>
        <end position="97"/>
    </location>
</feature>
<keyword evidence="1" id="KW-1133">Transmembrane helix</keyword>
<dbReference type="Proteomes" id="UP000251577">
    <property type="component" value="Unassembled WGS sequence"/>
</dbReference>
<keyword evidence="1" id="KW-0812">Transmembrane</keyword>
<dbReference type="RefSeq" id="WP_113630845.1">
    <property type="nucleotide sequence ID" value="NZ_QHCV01000049.1"/>
</dbReference>
<proteinExistence type="predicted"/>
<name>A0A364V5N3_9CORY</name>
<gene>
    <name evidence="2" type="ORF">DLJ54_05865</name>
</gene>